<dbReference type="PROSITE" id="PS51257">
    <property type="entry name" value="PROKAR_LIPOPROTEIN"/>
    <property type="match status" value="1"/>
</dbReference>
<keyword evidence="7" id="KW-1185">Reference proteome</keyword>
<gene>
    <name evidence="6" type="ORF">BGL_2c19820</name>
</gene>
<evidence type="ECO:0000256" key="2">
    <source>
        <dbReference type="ARBA" id="ARBA00023136"/>
    </source>
</evidence>
<accession>A0A0B6SCR2</accession>
<evidence type="ECO:0000256" key="4">
    <source>
        <dbReference type="SAM" id="SignalP"/>
    </source>
</evidence>
<name>A0A0B6SCR2_BURPL</name>
<dbReference type="SUPFAM" id="SSF74653">
    <property type="entry name" value="TolA/TonB C-terminal domain"/>
    <property type="match status" value="1"/>
</dbReference>
<keyword evidence="1" id="KW-0813">Transport</keyword>
<dbReference type="Pfam" id="PF13103">
    <property type="entry name" value="TonB_2"/>
    <property type="match status" value="1"/>
</dbReference>
<dbReference type="HOGENOM" id="CLU_088938_1_0_4"/>
<feature type="signal peptide" evidence="4">
    <location>
        <begin position="1"/>
        <end position="27"/>
    </location>
</feature>
<organism evidence="6 7">
    <name type="scientific">Burkholderia plantarii</name>
    <dbReference type="NCBI Taxonomy" id="41899"/>
    <lineage>
        <taxon>Bacteria</taxon>
        <taxon>Pseudomonadati</taxon>
        <taxon>Pseudomonadota</taxon>
        <taxon>Betaproteobacteria</taxon>
        <taxon>Burkholderiales</taxon>
        <taxon>Burkholderiaceae</taxon>
        <taxon>Burkholderia</taxon>
    </lineage>
</organism>
<dbReference type="Gene3D" id="3.55.50.30">
    <property type="match status" value="1"/>
</dbReference>
<dbReference type="EMBL" id="CP002581">
    <property type="protein sequence ID" value="AJK50046.1"/>
    <property type="molecule type" value="Genomic_DNA"/>
</dbReference>
<keyword evidence="2" id="KW-0472">Membrane</keyword>
<evidence type="ECO:0000256" key="3">
    <source>
        <dbReference type="ARBA" id="ARBA00023237"/>
    </source>
</evidence>
<feature type="chain" id="PRO_5002110426" description="Secretin/TonB short N-terminal domain-containing protein" evidence="4">
    <location>
        <begin position="28"/>
        <end position="250"/>
    </location>
</feature>
<feature type="domain" description="Secretin/TonB short N-terminal" evidence="5">
    <location>
        <begin position="68"/>
        <end position="120"/>
    </location>
</feature>
<evidence type="ECO:0000313" key="6">
    <source>
        <dbReference type="EMBL" id="AJK50046.1"/>
    </source>
</evidence>
<reference evidence="6 7" key="2">
    <citation type="journal article" date="2016" name="Appl. Microbiol. Biotechnol.">
        <title>Mutations improving production and secretion of extracellular lipase by Burkholderia glumae PG1.</title>
        <authorList>
            <person name="Knapp A."/>
            <person name="Voget S."/>
            <person name="Gao R."/>
            <person name="Zaburannyi N."/>
            <person name="Krysciak D."/>
            <person name="Breuer M."/>
            <person name="Hauer B."/>
            <person name="Streit W.R."/>
            <person name="Muller R."/>
            <person name="Daniel R."/>
            <person name="Jaeger K.E."/>
        </authorList>
    </citation>
    <scope>NUCLEOTIDE SEQUENCE [LARGE SCALE GENOMIC DNA]</scope>
    <source>
        <strain evidence="6 7">PG1</strain>
    </source>
</reference>
<dbReference type="InterPro" id="IPR011662">
    <property type="entry name" value="Secretin/TonB_short_N"/>
</dbReference>
<reference evidence="7" key="1">
    <citation type="submission" date="2011-03" db="EMBL/GenBank/DDBJ databases">
        <authorList>
            <person name="Voget S."/>
            <person name="Streit W.R."/>
            <person name="Jaeger K.E."/>
            <person name="Daniel R."/>
        </authorList>
    </citation>
    <scope>NUCLEOTIDE SEQUENCE [LARGE SCALE GENOMIC DNA]</scope>
    <source>
        <strain evidence="7">PG1</strain>
    </source>
</reference>
<evidence type="ECO:0000259" key="5">
    <source>
        <dbReference type="SMART" id="SM00965"/>
    </source>
</evidence>
<keyword evidence="3" id="KW-0998">Cell outer membrane</keyword>
<dbReference type="Proteomes" id="UP000031838">
    <property type="component" value="Chromosome 2"/>
</dbReference>
<evidence type="ECO:0000313" key="7">
    <source>
        <dbReference type="Proteomes" id="UP000031838"/>
    </source>
</evidence>
<dbReference type="KEGG" id="bgp:BGL_2c19820"/>
<dbReference type="AlphaFoldDB" id="A0A0B6SCR2"/>
<evidence type="ECO:0000256" key="1">
    <source>
        <dbReference type="ARBA" id="ARBA00022448"/>
    </source>
</evidence>
<sequence>MTRFRPPAGLFALLACLWLLAWPACRAAAQTVSAPPDAGPPAAGTVRFDLPAQPLARALQSFARVTELVVLAPAPLLEGRMSAPLEGDYAPRDALRRVLVGTGLRADFTQPDEAIIVVDPASRGLAATPTDNGSDGALPVDGIEGSAERRAFAGTLQERMIEALCAQPAAVPGSYRFVAQLRMDEKGAVVAVNKVTSSGQAVRDAAILRALRALQLDTAPPAGLPQPVTILLRPTGNGVHFRCPSAAGGN</sequence>
<keyword evidence="4" id="KW-0732">Signal</keyword>
<protein>
    <recommendedName>
        <fullName evidence="5">Secretin/TonB short N-terminal domain-containing protein</fullName>
    </recommendedName>
</protein>
<dbReference type="RefSeq" id="WP_042628370.1">
    <property type="nucleotide sequence ID" value="NZ_CP002581.1"/>
</dbReference>
<proteinExistence type="predicted"/>
<dbReference type="SMART" id="SM00965">
    <property type="entry name" value="STN"/>
    <property type="match status" value="1"/>
</dbReference>
<dbReference type="GO" id="GO:0019867">
    <property type="term" value="C:outer membrane"/>
    <property type="evidence" value="ECO:0007669"/>
    <property type="project" value="InterPro"/>
</dbReference>